<gene>
    <name evidence="2" type="ORF">I6N95_12545</name>
</gene>
<accession>A0A940P6B0</accession>
<evidence type="ECO:0000313" key="3">
    <source>
        <dbReference type="Proteomes" id="UP000674938"/>
    </source>
</evidence>
<dbReference type="InterPro" id="IPR005149">
    <property type="entry name" value="Tscrpt_reg_PadR_N"/>
</dbReference>
<comment type="caution">
    <text evidence="2">The sequence shown here is derived from an EMBL/GenBank/DDBJ whole genome shotgun (WGS) entry which is preliminary data.</text>
</comment>
<dbReference type="PANTHER" id="PTHR33169">
    <property type="entry name" value="PADR-FAMILY TRANSCRIPTIONAL REGULATOR"/>
    <property type="match status" value="1"/>
</dbReference>
<evidence type="ECO:0000313" key="2">
    <source>
        <dbReference type="EMBL" id="MBP1041840.1"/>
    </source>
</evidence>
<dbReference type="SUPFAM" id="SSF46785">
    <property type="entry name" value="Winged helix' DNA-binding domain"/>
    <property type="match status" value="1"/>
</dbReference>
<dbReference type="Proteomes" id="UP000674938">
    <property type="component" value="Unassembled WGS sequence"/>
</dbReference>
<name>A0A940P6B0_9ENTE</name>
<keyword evidence="3" id="KW-1185">Reference proteome</keyword>
<dbReference type="InterPro" id="IPR052509">
    <property type="entry name" value="Metal_resp_DNA-bind_regulator"/>
</dbReference>
<dbReference type="PANTHER" id="PTHR33169:SF14">
    <property type="entry name" value="TRANSCRIPTIONAL REGULATOR RV3488"/>
    <property type="match status" value="1"/>
</dbReference>
<feature type="domain" description="Transcription regulator PadR N-terminal" evidence="1">
    <location>
        <begin position="19"/>
        <end position="89"/>
    </location>
</feature>
<dbReference type="InterPro" id="IPR036388">
    <property type="entry name" value="WH-like_DNA-bd_sf"/>
</dbReference>
<proteinExistence type="predicted"/>
<dbReference type="RefSeq" id="WP_209528432.1">
    <property type="nucleotide sequence ID" value="NZ_JAEEGA010000007.1"/>
</dbReference>
<dbReference type="Pfam" id="PF03551">
    <property type="entry name" value="PadR"/>
    <property type="match status" value="1"/>
</dbReference>
<organism evidence="2 3">
    <name type="scientific">Vagococcus allomyrinae</name>
    <dbReference type="NCBI Taxonomy" id="2794353"/>
    <lineage>
        <taxon>Bacteria</taxon>
        <taxon>Bacillati</taxon>
        <taxon>Bacillota</taxon>
        <taxon>Bacilli</taxon>
        <taxon>Lactobacillales</taxon>
        <taxon>Enterococcaceae</taxon>
        <taxon>Vagococcus</taxon>
    </lineage>
</organism>
<sequence>MMIEEWKTQAKRGTLELCILTLLKENDYYGYELISVLANWQIVSANENTIYPLLRRLTKEGFLEGYWQENAEFPRRKYYRITDLGIKYLVEMTISWQHLVKAIEDIQTFEEDK</sequence>
<dbReference type="Gene3D" id="1.10.10.10">
    <property type="entry name" value="Winged helix-like DNA-binding domain superfamily/Winged helix DNA-binding domain"/>
    <property type="match status" value="1"/>
</dbReference>
<reference evidence="2" key="1">
    <citation type="submission" date="2020-12" db="EMBL/GenBank/DDBJ databases">
        <title>Vagococcus allomyrinae sp. nov. and Enterococcus lavae sp. nov., isolated from the larvae of Allomyrina dichotoma.</title>
        <authorList>
            <person name="Lee S.D."/>
        </authorList>
    </citation>
    <scope>NUCLEOTIDE SEQUENCE</scope>
    <source>
        <strain evidence="2">BWB3-3</strain>
    </source>
</reference>
<protein>
    <submittedName>
        <fullName evidence="2">PadR family transcriptional regulator</fullName>
    </submittedName>
</protein>
<evidence type="ECO:0000259" key="1">
    <source>
        <dbReference type="Pfam" id="PF03551"/>
    </source>
</evidence>
<dbReference type="EMBL" id="JAEEGA010000007">
    <property type="protein sequence ID" value="MBP1041840.1"/>
    <property type="molecule type" value="Genomic_DNA"/>
</dbReference>
<dbReference type="InterPro" id="IPR036390">
    <property type="entry name" value="WH_DNA-bd_sf"/>
</dbReference>
<dbReference type="AlphaFoldDB" id="A0A940P6B0"/>